<accession>A0A8X8B673</accession>
<feature type="domain" description="FBD" evidence="1">
    <location>
        <begin position="163"/>
        <end position="231"/>
    </location>
</feature>
<dbReference type="InterPro" id="IPR050232">
    <property type="entry name" value="FBL13/AtMIF1-like"/>
</dbReference>
<comment type="caution">
    <text evidence="2">The sequence shown here is derived from an EMBL/GenBank/DDBJ whole genome shotgun (WGS) entry which is preliminary data.</text>
</comment>
<dbReference type="InterPro" id="IPR006566">
    <property type="entry name" value="FBD"/>
</dbReference>
<dbReference type="OrthoDB" id="594804at2759"/>
<name>A0A8X8B673_BRACI</name>
<reference evidence="2 3" key="1">
    <citation type="submission" date="2020-02" db="EMBL/GenBank/DDBJ databases">
        <authorList>
            <person name="Ma Q."/>
            <person name="Huang Y."/>
            <person name="Song X."/>
            <person name="Pei D."/>
        </authorList>
    </citation>
    <scope>NUCLEOTIDE SEQUENCE [LARGE SCALE GENOMIC DNA]</scope>
    <source>
        <strain evidence="2">Sxm20200214</strain>
        <tissue evidence="2">Leaf</tissue>
    </source>
</reference>
<evidence type="ECO:0000313" key="2">
    <source>
        <dbReference type="EMBL" id="KAG2323935.1"/>
    </source>
</evidence>
<sequence>MKLEMKPVGDDTFREEDMINQLPDALLILIRFADRIYSHSFVIHSIGPSTEVDLDVVFINMECHLLLGPYDSYKIPMLSEFLTGLCTVSDMIISAATLNAIHHYCEMEKLPKFSNLSYLQACFEDTSWEMLPSLLENCPNLHELSQKFEHLPETEQSSLEFVCSLSTPYFENEQKEGTPLKGISSKKKLTKYFLQNCAALKRLALSSSFCNIINEVKSIPRISTGCEVVMY</sequence>
<keyword evidence="3" id="KW-1185">Reference proteome</keyword>
<dbReference type="AlphaFoldDB" id="A0A8X8B673"/>
<dbReference type="Proteomes" id="UP000886595">
    <property type="component" value="Unassembled WGS sequence"/>
</dbReference>
<gene>
    <name evidence="2" type="ORF">Bca52824_006663</name>
</gene>
<evidence type="ECO:0000259" key="1">
    <source>
        <dbReference type="SMART" id="SM00579"/>
    </source>
</evidence>
<evidence type="ECO:0000313" key="3">
    <source>
        <dbReference type="Proteomes" id="UP000886595"/>
    </source>
</evidence>
<protein>
    <recommendedName>
        <fullName evidence="1">FBD domain-containing protein</fullName>
    </recommendedName>
</protein>
<dbReference type="PANTHER" id="PTHR31900:SF33">
    <property type="entry name" value="PROTEIN WITH RNI-LIKE_FBD-LIKE DOMAIN"/>
    <property type="match status" value="1"/>
</dbReference>
<organism evidence="2 3">
    <name type="scientific">Brassica carinata</name>
    <name type="common">Ethiopian mustard</name>
    <name type="synonym">Abyssinian cabbage</name>
    <dbReference type="NCBI Taxonomy" id="52824"/>
    <lineage>
        <taxon>Eukaryota</taxon>
        <taxon>Viridiplantae</taxon>
        <taxon>Streptophyta</taxon>
        <taxon>Embryophyta</taxon>
        <taxon>Tracheophyta</taxon>
        <taxon>Spermatophyta</taxon>
        <taxon>Magnoliopsida</taxon>
        <taxon>eudicotyledons</taxon>
        <taxon>Gunneridae</taxon>
        <taxon>Pentapetalae</taxon>
        <taxon>rosids</taxon>
        <taxon>malvids</taxon>
        <taxon>Brassicales</taxon>
        <taxon>Brassicaceae</taxon>
        <taxon>Brassiceae</taxon>
        <taxon>Brassica</taxon>
    </lineage>
</organism>
<proteinExistence type="predicted"/>
<dbReference type="SMART" id="SM00579">
    <property type="entry name" value="FBD"/>
    <property type="match status" value="1"/>
</dbReference>
<dbReference type="PANTHER" id="PTHR31900">
    <property type="entry name" value="F-BOX/RNI SUPERFAMILY PROTEIN-RELATED"/>
    <property type="match status" value="1"/>
</dbReference>
<dbReference type="EMBL" id="JAAMPC010000002">
    <property type="protein sequence ID" value="KAG2323935.1"/>
    <property type="molecule type" value="Genomic_DNA"/>
</dbReference>